<reference evidence="2" key="1">
    <citation type="submission" date="2023-06" db="EMBL/GenBank/DDBJ databases">
        <title>Genome-scale phylogeny and comparative genomics of the fungal order Sordariales.</title>
        <authorList>
            <consortium name="Lawrence Berkeley National Laboratory"/>
            <person name="Hensen N."/>
            <person name="Bonometti L."/>
            <person name="Westerberg I."/>
            <person name="Brannstrom I.O."/>
            <person name="Guillou S."/>
            <person name="Cros-Aarteil S."/>
            <person name="Calhoun S."/>
            <person name="Haridas S."/>
            <person name="Kuo A."/>
            <person name="Mondo S."/>
            <person name="Pangilinan J."/>
            <person name="Riley R."/>
            <person name="Labutti K."/>
            <person name="Andreopoulos B."/>
            <person name="Lipzen A."/>
            <person name="Chen C."/>
            <person name="Yanf M."/>
            <person name="Daum C."/>
            <person name="Ng V."/>
            <person name="Clum A."/>
            <person name="Steindorff A."/>
            <person name="Ohm R."/>
            <person name="Martin F."/>
            <person name="Silar P."/>
            <person name="Natvig D."/>
            <person name="Lalanne C."/>
            <person name="Gautier V."/>
            <person name="Ament-Velasquez S.L."/>
            <person name="Kruys A."/>
            <person name="Hutchinson M.I."/>
            <person name="Powell A.J."/>
            <person name="Barry K."/>
            <person name="Miller A.N."/>
            <person name="Grigoriev I.V."/>
            <person name="Debuchy R."/>
            <person name="Gladieux P."/>
            <person name="Thoren M.H."/>
            <person name="Johannesson H."/>
        </authorList>
    </citation>
    <scope>NUCLEOTIDE SEQUENCE</scope>
    <source>
        <strain evidence="2">SMH2532-1</strain>
    </source>
</reference>
<keyword evidence="3" id="KW-1185">Reference proteome</keyword>
<proteinExistence type="predicted"/>
<keyword evidence="1" id="KW-0472">Membrane</keyword>
<feature type="transmembrane region" description="Helical" evidence="1">
    <location>
        <begin position="238"/>
        <end position="256"/>
    </location>
</feature>
<evidence type="ECO:0008006" key="4">
    <source>
        <dbReference type="Google" id="ProtNLM"/>
    </source>
</evidence>
<evidence type="ECO:0000313" key="3">
    <source>
        <dbReference type="Proteomes" id="UP001174936"/>
    </source>
</evidence>
<accession>A0AA39YUD0</accession>
<keyword evidence="1" id="KW-0812">Transmembrane</keyword>
<protein>
    <recommendedName>
        <fullName evidence="4">Integral membrane protein TmpA</fullName>
    </recommendedName>
</protein>
<dbReference type="GO" id="GO:0043935">
    <property type="term" value="P:sexual sporulation resulting in formation of a cellular spore"/>
    <property type="evidence" value="ECO:0007669"/>
    <property type="project" value="TreeGrafter"/>
</dbReference>
<dbReference type="PANTHER" id="PTHR33927">
    <property type="entry name" value="TRANSMEMBRANE PROTEIN"/>
    <property type="match status" value="1"/>
</dbReference>
<sequence length="498" mass="55348">MDPSAPTSNIAVRSAATVEGRPAPTLARSSLHSISGSTVLEKQHRYSSTVADLEAQHATADGNDHDALEYGLDELTQKHLSFFRYAALNVYRRLFSIAFIGNAVAFVVLMVKGAAALDLVNAAAVNIAICGLCRQPLVINALFLSICAIPRTAPVRLRRLACKLFHIGGVHSGTGVASCFWYIGFAGLYTHQYTPSPLQTAALVLIWLVLFFLLAIVVVAYPAFRFKRHDWFELTHRFSNWVILVLFWVLVFLLASQEPSMSSFLVHLPAFWILLVLTLATLHPWLLLRRVPVVPEPLSPHAVRLHFNHTNVHFGQGISIAKHPLRDWHSFASFTDRFDTPGSKFSCLVSKAGDWTRGAINDQPTHLWVRGMPVYGFGYVLRMFPRIVIVTTGSGIGPCLSFIDDENRPEMRVIWQTKAPLQTYGARTLNLIKRMDPNPVILDSTVTGRVDMLPIVYNMYKEFGAEAVAVISNVKMTRSLVFDLESRGVPALGPIFDS</sequence>
<feature type="transmembrane region" description="Helical" evidence="1">
    <location>
        <begin position="204"/>
        <end position="226"/>
    </location>
</feature>
<comment type="caution">
    <text evidence="2">The sequence shown here is derived from an EMBL/GenBank/DDBJ whole genome shotgun (WGS) entry which is preliminary data.</text>
</comment>
<feature type="transmembrane region" description="Helical" evidence="1">
    <location>
        <begin position="268"/>
        <end position="288"/>
    </location>
</feature>
<dbReference type="InterPro" id="IPR052979">
    <property type="entry name" value="Adenylate-forming_domain"/>
</dbReference>
<dbReference type="GO" id="GO:0075306">
    <property type="term" value="P:regulation of conidium formation"/>
    <property type="evidence" value="ECO:0007669"/>
    <property type="project" value="TreeGrafter"/>
</dbReference>
<dbReference type="GO" id="GO:0005886">
    <property type="term" value="C:plasma membrane"/>
    <property type="evidence" value="ECO:0007669"/>
    <property type="project" value="TreeGrafter"/>
</dbReference>
<dbReference type="EMBL" id="JAULSV010000001">
    <property type="protein sequence ID" value="KAK0657762.1"/>
    <property type="molecule type" value="Genomic_DNA"/>
</dbReference>
<feature type="transmembrane region" description="Helical" evidence="1">
    <location>
        <begin position="164"/>
        <end position="184"/>
    </location>
</feature>
<dbReference type="PANTHER" id="PTHR33927:SF3">
    <property type="entry name" value="INTEGRAL MEMBRANE PROTEIN TMPA"/>
    <property type="match status" value="1"/>
</dbReference>
<dbReference type="AlphaFoldDB" id="A0AA39YUD0"/>
<feature type="transmembrane region" description="Helical" evidence="1">
    <location>
        <begin position="123"/>
        <end position="143"/>
    </location>
</feature>
<dbReference type="GO" id="GO:0048315">
    <property type="term" value="P:conidium formation"/>
    <property type="evidence" value="ECO:0007669"/>
    <property type="project" value="TreeGrafter"/>
</dbReference>
<name>A0AA39YUD0_9PEZI</name>
<keyword evidence="1" id="KW-1133">Transmembrane helix</keyword>
<organism evidence="2 3">
    <name type="scientific">Cercophora newfieldiana</name>
    <dbReference type="NCBI Taxonomy" id="92897"/>
    <lineage>
        <taxon>Eukaryota</taxon>
        <taxon>Fungi</taxon>
        <taxon>Dikarya</taxon>
        <taxon>Ascomycota</taxon>
        <taxon>Pezizomycotina</taxon>
        <taxon>Sordariomycetes</taxon>
        <taxon>Sordariomycetidae</taxon>
        <taxon>Sordariales</taxon>
        <taxon>Lasiosphaeriaceae</taxon>
        <taxon>Cercophora</taxon>
    </lineage>
</organism>
<feature type="transmembrane region" description="Helical" evidence="1">
    <location>
        <begin position="94"/>
        <end position="117"/>
    </location>
</feature>
<evidence type="ECO:0000256" key="1">
    <source>
        <dbReference type="SAM" id="Phobius"/>
    </source>
</evidence>
<dbReference type="Proteomes" id="UP001174936">
    <property type="component" value="Unassembled WGS sequence"/>
</dbReference>
<evidence type="ECO:0000313" key="2">
    <source>
        <dbReference type="EMBL" id="KAK0657762.1"/>
    </source>
</evidence>
<gene>
    <name evidence="2" type="ORF">B0T16DRAFT_442378</name>
</gene>